<proteinExistence type="predicted"/>
<feature type="compositionally biased region" description="Basic and acidic residues" evidence="1">
    <location>
        <begin position="1"/>
        <end position="13"/>
    </location>
</feature>
<sequence length="95" mass="10052">MTDAGSSREDAPLLRRPVSRDASVSSSLKSSSTLPDTESNGKDGNAVTLSWLRGSLIASSIGLLIFLQGTLPNFDLQKDLVFIGGILNTHIQPTP</sequence>
<evidence type="ECO:0000256" key="1">
    <source>
        <dbReference type="SAM" id="MobiDB-lite"/>
    </source>
</evidence>
<dbReference type="EMBL" id="MU004340">
    <property type="protein sequence ID" value="KAF2656143.1"/>
    <property type="molecule type" value="Genomic_DNA"/>
</dbReference>
<evidence type="ECO:0000313" key="3">
    <source>
        <dbReference type="Proteomes" id="UP000799324"/>
    </source>
</evidence>
<reference evidence="2" key="1">
    <citation type="journal article" date="2020" name="Stud. Mycol.">
        <title>101 Dothideomycetes genomes: a test case for predicting lifestyles and emergence of pathogens.</title>
        <authorList>
            <person name="Haridas S."/>
            <person name="Albert R."/>
            <person name="Binder M."/>
            <person name="Bloem J."/>
            <person name="Labutti K."/>
            <person name="Salamov A."/>
            <person name="Andreopoulos B."/>
            <person name="Baker S."/>
            <person name="Barry K."/>
            <person name="Bills G."/>
            <person name="Bluhm B."/>
            <person name="Cannon C."/>
            <person name="Castanera R."/>
            <person name="Culley D."/>
            <person name="Daum C."/>
            <person name="Ezra D."/>
            <person name="Gonzalez J."/>
            <person name="Henrissat B."/>
            <person name="Kuo A."/>
            <person name="Liang C."/>
            <person name="Lipzen A."/>
            <person name="Lutzoni F."/>
            <person name="Magnuson J."/>
            <person name="Mondo S."/>
            <person name="Nolan M."/>
            <person name="Ohm R."/>
            <person name="Pangilinan J."/>
            <person name="Park H.-J."/>
            <person name="Ramirez L."/>
            <person name="Alfaro M."/>
            <person name="Sun H."/>
            <person name="Tritt A."/>
            <person name="Yoshinaga Y."/>
            <person name="Zwiers L.-H."/>
            <person name="Turgeon B."/>
            <person name="Goodwin S."/>
            <person name="Spatafora J."/>
            <person name="Crous P."/>
            <person name="Grigoriev I."/>
        </authorList>
    </citation>
    <scope>NUCLEOTIDE SEQUENCE</scope>
    <source>
        <strain evidence="2">CBS 122681</strain>
    </source>
</reference>
<keyword evidence="3" id="KW-1185">Reference proteome</keyword>
<organism evidence="2 3">
    <name type="scientific">Lophiostoma macrostomum CBS 122681</name>
    <dbReference type="NCBI Taxonomy" id="1314788"/>
    <lineage>
        <taxon>Eukaryota</taxon>
        <taxon>Fungi</taxon>
        <taxon>Dikarya</taxon>
        <taxon>Ascomycota</taxon>
        <taxon>Pezizomycotina</taxon>
        <taxon>Dothideomycetes</taxon>
        <taxon>Pleosporomycetidae</taxon>
        <taxon>Pleosporales</taxon>
        <taxon>Lophiostomataceae</taxon>
        <taxon>Lophiostoma</taxon>
    </lineage>
</organism>
<feature type="compositionally biased region" description="Low complexity" evidence="1">
    <location>
        <begin position="20"/>
        <end position="37"/>
    </location>
</feature>
<dbReference type="Proteomes" id="UP000799324">
    <property type="component" value="Unassembled WGS sequence"/>
</dbReference>
<accession>A0A6A6TB70</accession>
<gene>
    <name evidence="2" type="ORF">K491DRAFT_692345</name>
</gene>
<protein>
    <submittedName>
        <fullName evidence="2">Uncharacterized protein</fullName>
    </submittedName>
</protein>
<name>A0A6A6TB70_9PLEO</name>
<evidence type="ECO:0000313" key="2">
    <source>
        <dbReference type="EMBL" id="KAF2656143.1"/>
    </source>
</evidence>
<dbReference type="AlphaFoldDB" id="A0A6A6TB70"/>
<feature type="region of interest" description="Disordered" evidence="1">
    <location>
        <begin position="1"/>
        <end position="44"/>
    </location>
</feature>